<dbReference type="GO" id="GO:0016787">
    <property type="term" value="F:hydrolase activity"/>
    <property type="evidence" value="ECO:0007669"/>
    <property type="project" value="UniProtKB-KW"/>
</dbReference>
<dbReference type="OrthoDB" id="413460at2759"/>
<dbReference type="AlphaFoldDB" id="A0A9W7DHY5"/>
<keyword evidence="1" id="KW-0378">Hydrolase</keyword>
<dbReference type="SUPFAM" id="SSF52540">
    <property type="entry name" value="P-loop containing nucleoside triphosphate hydrolases"/>
    <property type="match status" value="1"/>
</dbReference>
<dbReference type="InterPro" id="IPR049730">
    <property type="entry name" value="SNF2/RAD54-like_C"/>
</dbReference>
<evidence type="ECO:0000313" key="4">
    <source>
        <dbReference type="EMBL" id="GMG39820.1"/>
    </source>
</evidence>
<evidence type="ECO:0000313" key="5">
    <source>
        <dbReference type="Proteomes" id="UP001165063"/>
    </source>
</evidence>
<dbReference type="Gene3D" id="3.40.50.300">
    <property type="entry name" value="P-loop containing nucleotide triphosphate hydrolases"/>
    <property type="match status" value="1"/>
</dbReference>
<accession>A0A9W7DHY5</accession>
<feature type="compositionally biased region" description="Acidic residues" evidence="2">
    <location>
        <begin position="251"/>
        <end position="260"/>
    </location>
</feature>
<feature type="region of interest" description="Disordered" evidence="2">
    <location>
        <begin position="247"/>
        <end position="270"/>
    </location>
</feature>
<dbReference type="Pfam" id="PF00271">
    <property type="entry name" value="Helicase_C"/>
    <property type="match status" value="1"/>
</dbReference>
<comment type="caution">
    <text evidence="4">The sequence shown here is derived from an EMBL/GenBank/DDBJ whole genome shotgun (WGS) entry which is preliminary data.</text>
</comment>
<dbReference type="SMART" id="SM00490">
    <property type="entry name" value="HELICc"/>
    <property type="match status" value="1"/>
</dbReference>
<gene>
    <name evidence="4" type="ORF">Amon01_000564800</name>
</gene>
<dbReference type="EMBL" id="BSXU01003220">
    <property type="protein sequence ID" value="GMG39820.1"/>
    <property type="molecule type" value="Genomic_DNA"/>
</dbReference>
<dbReference type="PANTHER" id="PTHR45629">
    <property type="entry name" value="SNF2/RAD54 FAMILY MEMBER"/>
    <property type="match status" value="1"/>
</dbReference>
<evidence type="ECO:0000256" key="1">
    <source>
        <dbReference type="ARBA" id="ARBA00022801"/>
    </source>
</evidence>
<dbReference type="InterPro" id="IPR027417">
    <property type="entry name" value="P-loop_NTPase"/>
</dbReference>
<dbReference type="GO" id="GO:0005634">
    <property type="term" value="C:nucleus"/>
    <property type="evidence" value="ECO:0007669"/>
    <property type="project" value="TreeGrafter"/>
</dbReference>
<evidence type="ECO:0000256" key="2">
    <source>
        <dbReference type="SAM" id="MobiDB-lite"/>
    </source>
</evidence>
<dbReference type="PROSITE" id="PS51194">
    <property type="entry name" value="HELICASE_CTER"/>
    <property type="match status" value="1"/>
</dbReference>
<proteinExistence type="predicted"/>
<dbReference type="GO" id="GO:0015616">
    <property type="term" value="F:DNA translocase activity"/>
    <property type="evidence" value="ECO:0007669"/>
    <property type="project" value="TreeGrafter"/>
</dbReference>
<evidence type="ECO:0000259" key="3">
    <source>
        <dbReference type="PROSITE" id="PS51194"/>
    </source>
</evidence>
<organism evidence="4 5">
    <name type="scientific">Ambrosiozyma monospora</name>
    <name type="common">Yeast</name>
    <name type="synonym">Endomycopsis monosporus</name>
    <dbReference type="NCBI Taxonomy" id="43982"/>
    <lineage>
        <taxon>Eukaryota</taxon>
        <taxon>Fungi</taxon>
        <taxon>Dikarya</taxon>
        <taxon>Ascomycota</taxon>
        <taxon>Saccharomycotina</taxon>
        <taxon>Pichiomycetes</taxon>
        <taxon>Pichiales</taxon>
        <taxon>Pichiaceae</taxon>
        <taxon>Ambrosiozyma</taxon>
    </lineage>
</organism>
<dbReference type="InterPro" id="IPR001650">
    <property type="entry name" value="Helicase_C-like"/>
</dbReference>
<dbReference type="PANTHER" id="PTHR45629:SF7">
    <property type="entry name" value="DNA EXCISION REPAIR PROTEIN ERCC-6-RELATED"/>
    <property type="match status" value="1"/>
</dbReference>
<reference evidence="4" key="1">
    <citation type="submission" date="2023-04" db="EMBL/GenBank/DDBJ databases">
        <title>Ambrosiozyma monospora NBRC 1965.</title>
        <authorList>
            <person name="Ichikawa N."/>
            <person name="Sato H."/>
            <person name="Tonouchi N."/>
        </authorList>
    </citation>
    <scope>NUCLEOTIDE SEQUENCE</scope>
    <source>
        <strain evidence="4">NBRC 1965</strain>
    </source>
</reference>
<protein>
    <submittedName>
        <fullName evidence="4">Unnamed protein product</fullName>
    </submittedName>
</protein>
<name>A0A9W7DHY5_AMBMO</name>
<dbReference type="GO" id="GO:0000724">
    <property type="term" value="P:double-strand break repair via homologous recombination"/>
    <property type="evidence" value="ECO:0007669"/>
    <property type="project" value="TreeGrafter"/>
</dbReference>
<sequence>MNQSLKLINTFRKICNSPSILKNDTFFMEVSGPKMNDSNFKSGLAKKVRSGKVNLLVKLLTNIKQMTNEKVVIISNFTQTLDVLQTVLDSLNVQYSRLDGSTPTGERGGIIKSFNDSSAESCFAFLLSAKSGGCGLNLVGASRLILFDNDWNPSIDLQAMARIHRDGQKKPCKIYRLITAGCIDEKIFQRQLVKTNLSDKFLDDSSHSDEDFFHSADLRDLFKVNGDVKCNTHDLMNCQCPGTGKQPVQLFDDDESDGTDEDRPSERVQKLSEMPSFVSAFDYSQHPTDLDEQFKKQQKQIGRCLEGYRHIDPFQLVDQDSGFNTGMKKNDGQTCDDAVLNEVLAEQNIMSSPGNKKAQVISYIFAKY</sequence>
<dbReference type="Gene3D" id="1.20.120.850">
    <property type="entry name" value="SWI2/SNF2 ATPases, N-terminal domain"/>
    <property type="match status" value="1"/>
</dbReference>
<dbReference type="Proteomes" id="UP001165063">
    <property type="component" value="Unassembled WGS sequence"/>
</dbReference>
<dbReference type="GO" id="GO:0007131">
    <property type="term" value="P:reciprocal meiotic recombination"/>
    <property type="evidence" value="ECO:0007669"/>
    <property type="project" value="TreeGrafter"/>
</dbReference>
<feature type="compositionally biased region" description="Basic and acidic residues" evidence="2">
    <location>
        <begin position="261"/>
        <end position="270"/>
    </location>
</feature>
<keyword evidence="5" id="KW-1185">Reference proteome</keyword>
<feature type="domain" description="Helicase C-terminal" evidence="3">
    <location>
        <begin position="55"/>
        <end position="213"/>
    </location>
</feature>
<dbReference type="InterPro" id="IPR050496">
    <property type="entry name" value="SNF2_RAD54_helicase_repair"/>
</dbReference>
<dbReference type="CDD" id="cd18793">
    <property type="entry name" value="SF2_C_SNF"/>
    <property type="match status" value="1"/>
</dbReference>